<organism evidence="2 3">
    <name type="scientific">Microbotryum silenes-dioicae</name>
    <dbReference type="NCBI Taxonomy" id="796604"/>
    <lineage>
        <taxon>Eukaryota</taxon>
        <taxon>Fungi</taxon>
        <taxon>Dikarya</taxon>
        <taxon>Basidiomycota</taxon>
        <taxon>Pucciniomycotina</taxon>
        <taxon>Microbotryomycetes</taxon>
        <taxon>Microbotryales</taxon>
        <taxon>Microbotryaceae</taxon>
        <taxon>Microbotryum</taxon>
    </lineage>
</organism>
<feature type="domain" description="DUF4246" evidence="1">
    <location>
        <begin position="148"/>
        <end position="439"/>
    </location>
</feature>
<dbReference type="Proteomes" id="UP000249464">
    <property type="component" value="Unassembled WGS sequence"/>
</dbReference>
<dbReference type="STRING" id="796604.A0A2X0MU87"/>
<dbReference type="EMBL" id="FQNC01000121">
    <property type="protein sequence ID" value="SGZ34196.1"/>
    <property type="molecule type" value="Genomic_DNA"/>
</dbReference>
<evidence type="ECO:0000313" key="3">
    <source>
        <dbReference type="Proteomes" id="UP000249464"/>
    </source>
</evidence>
<keyword evidence="3" id="KW-1185">Reference proteome</keyword>
<dbReference type="InterPro" id="IPR025340">
    <property type="entry name" value="DUF4246"/>
</dbReference>
<dbReference type="Pfam" id="PF14033">
    <property type="entry name" value="DUF4246"/>
    <property type="match status" value="1"/>
</dbReference>
<accession>A0A2X0MU87</accession>
<gene>
    <name evidence="2" type="primary">BQ5605_C078g12958</name>
    <name evidence="2" type="ORF">BQ5605_C078G12958</name>
</gene>
<evidence type="ECO:0000259" key="1">
    <source>
        <dbReference type="Pfam" id="PF14033"/>
    </source>
</evidence>
<sequence length="629" mass="71689">MEGPSKKTTPLAKIFPSPFSFQGSQYSGGKTPILARRECACSPLVSAGAKHRLRHTPSEFQPQKHIGGVVWLMFEAAATAWSPYTLHEIEMKALSYSIRSNKADWQTKRLSREIRTKWAMEALEQSAEKAHMAFKQMTLERQPLTFWMVDYVLEELEQHAEDGARRRRPVEGDCFDAIFESDRLIPDGLRSALIRQVAKLENVPEEQKDWHPGSKKQVLDLVHPSLYPLVYKQSVVRKSLDGEMQPGTTAASAVTLAEAPAPKPSSTSAIPTGFDDADETSYLSSQYQWLPSNFTLDENGGVSIDGYINNLHPDDHADLYDTIAVIFSQFVPSDQTLSELIEPRPRAIPVIDLHWYDSSEFDEDKWMENYGSDFEEAIIQDALDEARERWEMSREITLPAPQGVFHPAPEDAIRRKIENPTFTIKGRTVQVIVKLANINESIVATGIYYYDQVNIDGSSLAFRGTFDETELPYEQNDESRVEIVFGIHGDGPTVQSYNSAATTHNRCLTFPNIYQHRVPSFSLRDRTKPGHRKILVFFLVDPLRPRIPSTRDVAPQQREYGSGRLRTLSGSLIDRLPNELWDRILDLTDGLITQDEAKEHRNKLMFERKFKLKEHSTEVYEREFSLCEH</sequence>
<name>A0A2X0MU87_9BASI</name>
<reference evidence="2 3" key="1">
    <citation type="submission" date="2016-11" db="EMBL/GenBank/DDBJ databases">
        <authorList>
            <person name="Jaros S."/>
            <person name="Januszkiewicz K."/>
            <person name="Wedrychowicz H."/>
        </authorList>
    </citation>
    <scope>NUCLEOTIDE SEQUENCE [LARGE SCALE GENOMIC DNA]</scope>
</reference>
<evidence type="ECO:0000313" key="2">
    <source>
        <dbReference type="EMBL" id="SGZ34196.1"/>
    </source>
</evidence>
<dbReference type="InterPro" id="IPR049192">
    <property type="entry name" value="DUF4246_C"/>
</dbReference>
<dbReference type="PANTHER" id="PTHR33119:SF1">
    <property type="entry name" value="FE2OG DIOXYGENASE DOMAIN-CONTAINING PROTEIN"/>
    <property type="match status" value="1"/>
</dbReference>
<dbReference type="PANTHER" id="PTHR33119">
    <property type="entry name" value="IFI3P"/>
    <property type="match status" value="1"/>
</dbReference>
<proteinExistence type="predicted"/>
<protein>
    <submittedName>
        <fullName evidence="2">BQ5605_C078g12958 protein</fullName>
    </submittedName>
</protein>
<dbReference type="AlphaFoldDB" id="A0A2X0MU87"/>